<proteinExistence type="predicted"/>
<keyword evidence="4" id="KW-1185">Reference proteome</keyword>
<evidence type="ECO:0000256" key="1">
    <source>
        <dbReference type="SAM" id="MobiDB-lite"/>
    </source>
</evidence>
<dbReference type="Proteomes" id="UP000005237">
    <property type="component" value="Unassembled WGS sequence"/>
</dbReference>
<accession>A0A8R1DV00</accession>
<organism evidence="3 4">
    <name type="scientific">Caenorhabditis japonica</name>
    <dbReference type="NCBI Taxonomy" id="281687"/>
    <lineage>
        <taxon>Eukaryota</taxon>
        <taxon>Metazoa</taxon>
        <taxon>Ecdysozoa</taxon>
        <taxon>Nematoda</taxon>
        <taxon>Chromadorea</taxon>
        <taxon>Rhabditida</taxon>
        <taxon>Rhabditina</taxon>
        <taxon>Rhabditomorpha</taxon>
        <taxon>Rhabditoidea</taxon>
        <taxon>Rhabditidae</taxon>
        <taxon>Peloderinae</taxon>
        <taxon>Caenorhabditis</taxon>
    </lineage>
</organism>
<name>A0A8R1DV00_CAEJA</name>
<feature type="chain" id="PRO_5035792771" evidence="2">
    <location>
        <begin position="19"/>
        <end position="98"/>
    </location>
</feature>
<feature type="signal peptide" evidence="2">
    <location>
        <begin position="1"/>
        <end position="18"/>
    </location>
</feature>
<evidence type="ECO:0000256" key="2">
    <source>
        <dbReference type="SAM" id="SignalP"/>
    </source>
</evidence>
<feature type="region of interest" description="Disordered" evidence="1">
    <location>
        <begin position="33"/>
        <end position="98"/>
    </location>
</feature>
<keyword evidence="2" id="KW-0732">Signal</keyword>
<evidence type="ECO:0000313" key="3">
    <source>
        <dbReference type="EnsemblMetazoa" id="CJA12535.1"/>
    </source>
</evidence>
<sequence>MNSYTIIFLLGLIAVSLCYPQAVIKKTTIIESGPGGRGYGGPGQFGRGGPSYGPGGGYGGRGGFGGPSYGPGSGFGNGGFGGGPRGPTTIIKETVIRG</sequence>
<protein>
    <submittedName>
        <fullName evidence="3">Uncharacterized protein</fullName>
    </submittedName>
</protein>
<dbReference type="EnsemblMetazoa" id="CJA12535.1">
    <property type="protein sequence ID" value="CJA12535.1"/>
    <property type="gene ID" value="WBGene00131739"/>
</dbReference>
<feature type="compositionally biased region" description="Gly residues" evidence="1">
    <location>
        <begin position="33"/>
        <end position="85"/>
    </location>
</feature>
<reference evidence="4" key="1">
    <citation type="submission" date="2010-08" db="EMBL/GenBank/DDBJ databases">
        <authorList>
            <consortium name="Caenorhabditis japonica Sequencing Consortium"/>
            <person name="Wilson R.K."/>
        </authorList>
    </citation>
    <scope>NUCLEOTIDE SEQUENCE [LARGE SCALE GENOMIC DNA]</scope>
    <source>
        <strain evidence="4">DF5081</strain>
    </source>
</reference>
<dbReference type="AlphaFoldDB" id="A0A8R1DV00"/>
<evidence type="ECO:0000313" key="4">
    <source>
        <dbReference type="Proteomes" id="UP000005237"/>
    </source>
</evidence>
<reference evidence="3" key="2">
    <citation type="submission" date="2022-06" db="UniProtKB">
        <authorList>
            <consortium name="EnsemblMetazoa"/>
        </authorList>
    </citation>
    <scope>IDENTIFICATION</scope>
    <source>
        <strain evidence="3">DF5081</strain>
    </source>
</reference>